<accession>A0AAV4XIN2</accession>
<proteinExistence type="predicted"/>
<reference evidence="1 2" key="1">
    <citation type="submission" date="2021-06" db="EMBL/GenBank/DDBJ databases">
        <title>Caerostris extrusa draft genome.</title>
        <authorList>
            <person name="Kono N."/>
            <person name="Arakawa K."/>
        </authorList>
    </citation>
    <scope>NUCLEOTIDE SEQUENCE [LARGE SCALE GENOMIC DNA]</scope>
</reference>
<dbReference type="Proteomes" id="UP001054945">
    <property type="component" value="Unassembled WGS sequence"/>
</dbReference>
<dbReference type="AlphaFoldDB" id="A0AAV4XIN2"/>
<comment type="caution">
    <text evidence="1">The sequence shown here is derived from an EMBL/GenBank/DDBJ whole genome shotgun (WGS) entry which is preliminary data.</text>
</comment>
<evidence type="ECO:0000313" key="2">
    <source>
        <dbReference type="Proteomes" id="UP001054945"/>
    </source>
</evidence>
<dbReference type="EMBL" id="BPLR01017769">
    <property type="protein sequence ID" value="GIY94313.1"/>
    <property type="molecule type" value="Genomic_DNA"/>
</dbReference>
<name>A0AAV4XIN2_CAEEX</name>
<keyword evidence="2" id="KW-1185">Reference proteome</keyword>
<protein>
    <submittedName>
        <fullName evidence="1">Uncharacterized protein</fullName>
    </submittedName>
</protein>
<sequence>MRLNIDLQVLFGTVVLKRVRQGALRFPGAPCCVPKKYRKRSELRRDNALSSFGQQTSFKGLLAFWQNLDFHHVFFRFEVDVGFLSVVGRVLITLSILGRFLVIGALCSIEGDDRQQRNVSGCFLEVDFIAQYLLARGSGRGGCHF</sequence>
<gene>
    <name evidence="1" type="ORF">CEXT_31111</name>
</gene>
<evidence type="ECO:0000313" key="1">
    <source>
        <dbReference type="EMBL" id="GIY94313.1"/>
    </source>
</evidence>
<organism evidence="1 2">
    <name type="scientific">Caerostris extrusa</name>
    <name type="common">Bark spider</name>
    <name type="synonym">Caerostris bankana</name>
    <dbReference type="NCBI Taxonomy" id="172846"/>
    <lineage>
        <taxon>Eukaryota</taxon>
        <taxon>Metazoa</taxon>
        <taxon>Ecdysozoa</taxon>
        <taxon>Arthropoda</taxon>
        <taxon>Chelicerata</taxon>
        <taxon>Arachnida</taxon>
        <taxon>Araneae</taxon>
        <taxon>Araneomorphae</taxon>
        <taxon>Entelegynae</taxon>
        <taxon>Araneoidea</taxon>
        <taxon>Araneidae</taxon>
        <taxon>Caerostris</taxon>
    </lineage>
</organism>